<dbReference type="RefSeq" id="WP_153524480.1">
    <property type="nucleotide sequence ID" value="NZ_JBEPDZ010000057.1"/>
</dbReference>
<keyword evidence="2" id="KW-1185">Reference proteome</keyword>
<accession>A0A646KKR6</accession>
<dbReference type="EMBL" id="VCLA01000159">
    <property type="protein sequence ID" value="MQT02892.1"/>
    <property type="molecule type" value="Genomic_DNA"/>
</dbReference>
<reference evidence="1 2" key="1">
    <citation type="submission" date="2019-05" db="EMBL/GenBank/DDBJ databases">
        <title>Comparative genomics and metabolomics analyses of clavulanic acid producing Streptomyces species provides insight into specialized metabolism and evolution of beta-lactam biosynthetic gene clusters.</title>
        <authorList>
            <person name="Moore M.A."/>
            <person name="Cruz-Morales P."/>
            <person name="Barona Gomez F."/>
            <person name="Kapil T."/>
        </authorList>
    </citation>
    <scope>NUCLEOTIDE SEQUENCE [LARGE SCALE GENOMIC DNA]</scope>
    <source>
        <strain evidence="1 2">NRRL 5741</strain>
    </source>
</reference>
<sequence length="157" mass="17079">MTELTMTDRADRARIALDAYTAEAPANLFSFHLHAERVRLGVVAVEAVARATRRDPATLSQETADELLGDLIAYVFCLADGRIRPSELTRAAEQFRTSRPIRLDAALAADEAGMGRVAAMLGAIIDVAHEYDCAVTWMVEDAEEFLEEQRAAEAAGA</sequence>
<protein>
    <submittedName>
        <fullName evidence="1">Uncharacterized protein</fullName>
    </submittedName>
</protein>
<evidence type="ECO:0000313" key="2">
    <source>
        <dbReference type="Proteomes" id="UP000419138"/>
    </source>
</evidence>
<dbReference type="Proteomes" id="UP000419138">
    <property type="component" value="Unassembled WGS sequence"/>
</dbReference>
<proteinExistence type="predicted"/>
<comment type="caution">
    <text evidence="1">The sequence shown here is derived from an EMBL/GenBank/DDBJ whole genome shotgun (WGS) entry which is preliminary data.</text>
</comment>
<gene>
    <name evidence="1" type="ORF">FF041_22695</name>
</gene>
<dbReference type="AlphaFoldDB" id="A0A646KKR6"/>
<organism evidence="1 2">
    <name type="scientific">Streptomyces jumonjinensis</name>
    <dbReference type="NCBI Taxonomy" id="1945"/>
    <lineage>
        <taxon>Bacteria</taxon>
        <taxon>Bacillati</taxon>
        <taxon>Actinomycetota</taxon>
        <taxon>Actinomycetes</taxon>
        <taxon>Kitasatosporales</taxon>
        <taxon>Streptomycetaceae</taxon>
        <taxon>Streptomyces</taxon>
    </lineage>
</organism>
<name>A0A646KKR6_STRJU</name>
<evidence type="ECO:0000313" key="1">
    <source>
        <dbReference type="EMBL" id="MQT02892.1"/>
    </source>
</evidence>
<dbReference type="OrthoDB" id="4317138at2"/>